<feature type="compositionally biased region" description="Polar residues" evidence="1">
    <location>
        <begin position="219"/>
        <end position="232"/>
    </location>
</feature>
<feature type="region of interest" description="Disordered" evidence="1">
    <location>
        <begin position="154"/>
        <end position="174"/>
    </location>
</feature>
<name>A0A6G6W8E5_9ACTN</name>
<dbReference type="EMBL" id="CP049257">
    <property type="protein sequence ID" value="QIG41479.1"/>
    <property type="molecule type" value="Genomic_DNA"/>
</dbReference>
<keyword evidence="2" id="KW-1133">Transmembrane helix</keyword>
<feature type="transmembrane region" description="Helical" evidence="2">
    <location>
        <begin position="6"/>
        <end position="24"/>
    </location>
</feature>
<accession>A0A6G6W8E5</accession>
<feature type="transmembrane region" description="Helical" evidence="2">
    <location>
        <begin position="99"/>
        <end position="116"/>
    </location>
</feature>
<proteinExistence type="predicted"/>
<keyword evidence="2" id="KW-0472">Membrane</keyword>
<sequence length="259" mass="28306">MDPSALIFVALAVAWAVYLIPKALEHHEESVRTRTVDRFSKTMRVLARREPINRRKARLVTKADAADPELRTATRPAPAVAAPERVQPSAAARAARRRLRVVTLILIANAAVVALAAFHVVAWVWCAAPVGVLAVWLVACRLMVKRERAAARPRRRITAEPVERPSEQRDPTEEVAVVEAPVAEEAPRDPDAWDPVYAPLPTYVSAPVARRTVSTIDLDSTGVWSSGRNASDSRLAREAEAAEAAERPTSKSERRASGA</sequence>
<dbReference type="RefSeq" id="WP_165227859.1">
    <property type="nucleotide sequence ID" value="NZ_CP049257.1"/>
</dbReference>
<feature type="region of interest" description="Disordered" evidence="1">
    <location>
        <begin position="219"/>
        <end position="259"/>
    </location>
</feature>
<evidence type="ECO:0000256" key="2">
    <source>
        <dbReference type="SAM" id="Phobius"/>
    </source>
</evidence>
<gene>
    <name evidence="3" type="ORF">G5V58_00665</name>
</gene>
<dbReference type="AlphaFoldDB" id="A0A6G6W8E5"/>
<evidence type="ECO:0000313" key="3">
    <source>
        <dbReference type="EMBL" id="QIG41479.1"/>
    </source>
</evidence>
<evidence type="ECO:0000256" key="1">
    <source>
        <dbReference type="SAM" id="MobiDB-lite"/>
    </source>
</evidence>
<feature type="compositionally biased region" description="Basic and acidic residues" evidence="1">
    <location>
        <begin position="157"/>
        <end position="172"/>
    </location>
</feature>
<dbReference type="KEGG" id="nano:G5V58_00665"/>
<reference evidence="3 4" key="1">
    <citation type="submission" date="2020-02" db="EMBL/GenBank/DDBJ databases">
        <title>Full genome sequence of Nocardioides sp. R-3366.</title>
        <authorList>
            <person name="Im W.-T."/>
        </authorList>
    </citation>
    <scope>NUCLEOTIDE SEQUENCE [LARGE SCALE GENOMIC DNA]</scope>
    <source>
        <strain evidence="3 4">R-3366</strain>
    </source>
</reference>
<feature type="transmembrane region" description="Helical" evidence="2">
    <location>
        <begin position="122"/>
        <end position="144"/>
    </location>
</feature>
<feature type="compositionally biased region" description="Basic and acidic residues" evidence="1">
    <location>
        <begin position="234"/>
        <end position="259"/>
    </location>
</feature>
<evidence type="ECO:0000313" key="4">
    <source>
        <dbReference type="Proteomes" id="UP000502996"/>
    </source>
</evidence>
<protein>
    <submittedName>
        <fullName evidence="3">Uncharacterized protein</fullName>
    </submittedName>
</protein>
<organism evidence="3 4">
    <name type="scientific">Nocardioides anomalus</name>
    <dbReference type="NCBI Taxonomy" id="2712223"/>
    <lineage>
        <taxon>Bacteria</taxon>
        <taxon>Bacillati</taxon>
        <taxon>Actinomycetota</taxon>
        <taxon>Actinomycetes</taxon>
        <taxon>Propionibacteriales</taxon>
        <taxon>Nocardioidaceae</taxon>
        <taxon>Nocardioides</taxon>
    </lineage>
</organism>
<dbReference type="Proteomes" id="UP000502996">
    <property type="component" value="Chromosome"/>
</dbReference>
<keyword evidence="2" id="KW-0812">Transmembrane</keyword>
<keyword evidence="4" id="KW-1185">Reference proteome</keyword>